<evidence type="ECO:0000256" key="3">
    <source>
        <dbReference type="ARBA" id="ARBA00022723"/>
    </source>
</evidence>
<gene>
    <name evidence="10" type="ORF">PLOB_00039457</name>
</gene>
<dbReference type="EMBL" id="CALNXK010000006">
    <property type="protein sequence ID" value="CAH3038823.1"/>
    <property type="molecule type" value="Genomic_DNA"/>
</dbReference>
<keyword evidence="7" id="KW-0472">Membrane</keyword>
<evidence type="ECO:0000256" key="1">
    <source>
        <dbReference type="ARBA" id="ARBA00004167"/>
    </source>
</evidence>
<evidence type="ECO:0000313" key="11">
    <source>
        <dbReference type="Proteomes" id="UP001159405"/>
    </source>
</evidence>
<evidence type="ECO:0000256" key="8">
    <source>
        <dbReference type="SAM" id="MobiDB-lite"/>
    </source>
</evidence>
<dbReference type="SMART" id="SM01328">
    <property type="entry name" value="zf-3CxxC"/>
    <property type="match status" value="1"/>
</dbReference>
<evidence type="ECO:0000259" key="9">
    <source>
        <dbReference type="SMART" id="SM01328"/>
    </source>
</evidence>
<keyword evidence="3" id="KW-0479">Metal-binding</keyword>
<dbReference type="Pfam" id="PF13695">
    <property type="entry name" value="Zn_ribbon_3CxxC"/>
    <property type="match status" value="1"/>
</dbReference>
<reference evidence="10 11" key="1">
    <citation type="submission" date="2022-05" db="EMBL/GenBank/DDBJ databases">
        <authorList>
            <consortium name="Genoscope - CEA"/>
            <person name="William W."/>
        </authorList>
    </citation>
    <scope>NUCLEOTIDE SEQUENCE [LARGE SCALE GENOMIC DNA]</scope>
</reference>
<accession>A0ABN8N313</accession>
<sequence>MGSLLKDAVPDLKPMSKQWHETFDQIFKGFSPDKWTLEPTDAPMPQGWRSFKDSAKVKFLCKSCGNSWTSMRGVVIFWFNKISDKPEGKEEKDQDDSKDSETGASRCENGKVYSLRFRLYGQKCKKCDNEEFKSPEWYGEEVEKVLNNVHKKIGEAFYDFPQPDIDNNRRHGRPRWSHDSSRCQACQEGQCSSNRSR</sequence>
<keyword evidence="11" id="KW-1185">Reference proteome</keyword>
<keyword evidence="2" id="KW-0812">Transmembrane</keyword>
<dbReference type="Proteomes" id="UP001159405">
    <property type="component" value="Unassembled WGS sequence"/>
</dbReference>
<dbReference type="PANTHER" id="PTHR14402">
    <property type="entry name" value="RECEPTOR TRANSPORTING PROTEIN"/>
    <property type="match status" value="1"/>
</dbReference>
<protein>
    <recommendedName>
        <fullName evidence="9">3CxxC-type domain-containing protein</fullName>
    </recommendedName>
</protein>
<keyword evidence="5" id="KW-0862">Zinc</keyword>
<dbReference type="InterPro" id="IPR027377">
    <property type="entry name" value="ZAR1/RTP1-5-like_Znf-3CxxC"/>
</dbReference>
<dbReference type="InterPro" id="IPR026096">
    <property type="entry name" value="R-trans_p"/>
</dbReference>
<evidence type="ECO:0000256" key="6">
    <source>
        <dbReference type="ARBA" id="ARBA00022989"/>
    </source>
</evidence>
<organism evidence="10 11">
    <name type="scientific">Porites lobata</name>
    <dbReference type="NCBI Taxonomy" id="104759"/>
    <lineage>
        <taxon>Eukaryota</taxon>
        <taxon>Metazoa</taxon>
        <taxon>Cnidaria</taxon>
        <taxon>Anthozoa</taxon>
        <taxon>Hexacorallia</taxon>
        <taxon>Scleractinia</taxon>
        <taxon>Fungiina</taxon>
        <taxon>Poritidae</taxon>
        <taxon>Porites</taxon>
    </lineage>
</organism>
<keyword evidence="6" id="KW-1133">Transmembrane helix</keyword>
<evidence type="ECO:0000313" key="10">
    <source>
        <dbReference type="EMBL" id="CAH3038823.1"/>
    </source>
</evidence>
<evidence type="ECO:0000256" key="4">
    <source>
        <dbReference type="ARBA" id="ARBA00022771"/>
    </source>
</evidence>
<evidence type="ECO:0000256" key="2">
    <source>
        <dbReference type="ARBA" id="ARBA00022692"/>
    </source>
</evidence>
<comment type="caution">
    <text evidence="10">The sequence shown here is derived from an EMBL/GenBank/DDBJ whole genome shotgun (WGS) entry which is preliminary data.</text>
</comment>
<feature type="region of interest" description="Disordered" evidence="8">
    <location>
        <begin position="161"/>
        <end position="180"/>
    </location>
</feature>
<feature type="domain" description="3CxxC-type" evidence="9">
    <location>
        <begin position="54"/>
        <end position="189"/>
    </location>
</feature>
<feature type="region of interest" description="Disordered" evidence="8">
    <location>
        <begin position="86"/>
        <end position="105"/>
    </location>
</feature>
<keyword evidence="4" id="KW-0863">Zinc-finger</keyword>
<evidence type="ECO:0000256" key="7">
    <source>
        <dbReference type="ARBA" id="ARBA00023136"/>
    </source>
</evidence>
<dbReference type="PANTHER" id="PTHR14402:SF10">
    <property type="entry name" value="3CXXC-TYPE DOMAIN-CONTAINING PROTEIN"/>
    <property type="match status" value="1"/>
</dbReference>
<evidence type="ECO:0000256" key="5">
    <source>
        <dbReference type="ARBA" id="ARBA00022833"/>
    </source>
</evidence>
<feature type="compositionally biased region" description="Basic and acidic residues" evidence="8">
    <location>
        <begin position="86"/>
        <end position="101"/>
    </location>
</feature>
<name>A0ABN8N313_9CNID</name>
<comment type="subcellular location">
    <subcellularLocation>
        <location evidence="1">Membrane</location>
        <topology evidence="1">Single-pass membrane protein</topology>
    </subcellularLocation>
</comment>
<proteinExistence type="predicted"/>